<keyword evidence="4" id="KW-1185">Reference proteome</keyword>
<keyword evidence="3" id="KW-0648">Protein biosynthesis</keyword>
<reference evidence="4" key="1">
    <citation type="journal article" date="2011" name="J. Bacteriol.">
        <title>Genome sequences of eight morphologically diverse alphaproteobacteria.</title>
        <authorList>
            <consortium name="US DOE Joint Genome Institute"/>
            <person name="Brown P.J."/>
            <person name="Kysela D.T."/>
            <person name="Buechlein A."/>
            <person name="Hemmerich C."/>
            <person name="Brun Y.V."/>
        </authorList>
    </citation>
    <scope>NUCLEOTIDE SEQUENCE [LARGE SCALE GENOMIC DNA]</scope>
    <source>
        <strain evidence="4">ATCC 15264 / DSM 4735 / LMG 14903 / NBRC 16000 / CB 81</strain>
    </source>
</reference>
<dbReference type="HOGENOM" id="CLU_1666067_0_0_5"/>
<keyword evidence="2" id="KW-0472">Membrane</keyword>
<sequence>MPTAVWIGGAAVAVVLAGAAWWVLKPDSSVPAPVDATTTPVEAPGAAVPIVPVEAVPVTDAAADVTETGAEAEAEAAPAAGRPAASSASTPSSTTAPSRTAPTSVAPPLTPRLNTEANVPRIETAPLVVAPAAPPPTAAEAPATDPDAPIQTRPQPLN</sequence>
<dbReference type="EMBL" id="CP002102">
    <property type="protein sequence ID" value="ADL02453.1"/>
    <property type="molecule type" value="Genomic_DNA"/>
</dbReference>
<keyword evidence="3" id="KW-0396">Initiation factor</keyword>
<evidence type="ECO:0000313" key="3">
    <source>
        <dbReference type="EMBL" id="ADL02453.1"/>
    </source>
</evidence>
<keyword evidence="2" id="KW-1133">Transmembrane helix</keyword>
<proteinExistence type="predicted"/>
<dbReference type="InParanoid" id="D9QFD8"/>
<evidence type="ECO:0000313" key="4">
    <source>
        <dbReference type="Proteomes" id="UP000002696"/>
    </source>
</evidence>
<keyword evidence="2" id="KW-0812">Transmembrane</keyword>
<gene>
    <name evidence="3" type="ordered locus">Bresu_3147</name>
</gene>
<evidence type="ECO:0000256" key="1">
    <source>
        <dbReference type="SAM" id="MobiDB-lite"/>
    </source>
</evidence>
<evidence type="ECO:0000256" key="2">
    <source>
        <dbReference type="SAM" id="Phobius"/>
    </source>
</evidence>
<feature type="region of interest" description="Disordered" evidence="1">
    <location>
        <begin position="62"/>
        <end position="158"/>
    </location>
</feature>
<accession>D9QFD8</accession>
<name>D9QFD8_BRESC</name>
<dbReference type="Proteomes" id="UP000002696">
    <property type="component" value="Chromosome"/>
</dbReference>
<feature type="compositionally biased region" description="Low complexity" evidence="1">
    <location>
        <begin position="62"/>
        <end position="107"/>
    </location>
</feature>
<dbReference type="GO" id="GO:0003743">
    <property type="term" value="F:translation initiation factor activity"/>
    <property type="evidence" value="ECO:0007669"/>
    <property type="project" value="UniProtKB-KW"/>
</dbReference>
<organism evidence="3 4">
    <name type="scientific">Brevundimonas subvibrioides (strain ATCC 15264 / DSM 4735 / LMG 14903 / NBRC 16000 / CB 81)</name>
    <name type="common">Caulobacter subvibrioides</name>
    <dbReference type="NCBI Taxonomy" id="633149"/>
    <lineage>
        <taxon>Bacteria</taxon>
        <taxon>Pseudomonadati</taxon>
        <taxon>Pseudomonadota</taxon>
        <taxon>Alphaproteobacteria</taxon>
        <taxon>Caulobacterales</taxon>
        <taxon>Caulobacteraceae</taxon>
        <taxon>Brevundimonas</taxon>
    </lineage>
</organism>
<dbReference type="KEGG" id="bsb:Bresu_3147"/>
<feature type="transmembrane region" description="Helical" evidence="2">
    <location>
        <begin position="6"/>
        <end position="24"/>
    </location>
</feature>
<feature type="compositionally biased region" description="Low complexity" evidence="1">
    <location>
        <begin position="138"/>
        <end position="149"/>
    </location>
</feature>
<dbReference type="AlphaFoldDB" id="D9QFD8"/>
<protein>
    <submittedName>
        <fullName evidence="3">Translation initiation factor IF-2</fullName>
    </submittedName>
</protein>